<dbReference type="Proteomes" id="UP000756132">
    <property type="component" value="Chromosome 7"/>
</dbReference>
<dbReference type="CDD" id="cd09917">
    <property type="entry name" value="F-box_SF"/>
    <property type="match status" value="1"/>
</dbReference>
<dbReference type="EMBL" id="CP090169">
    <property type="protein sequence ID" value="UJO19995.1"/>
    <property type="molecule type" value="Genomic_DNA"/>
</dbReference>
<feature type="domain" description="F-box" evidence="1">
    <location>
        <begin position="20"/>
        <end position="72"/>
    </location>
</feature>
<dbReference type="PROSITE" id="PS50181">
    <property type="entry name" value="FBOX"/>
    <property type="match status" value="1"/>
</dbReference>
<reference evidence="2" key="2">
    <citation type="journal article" date="2022" name="Microb. Genom.">
        <title>A chromosome-scale genome assembly of the tomato pathogen Cladosporium fulvum reveals a compartmentalized genome architecture and the presence of a dispensable chromosome.</title>
        <authorList>
            <person name="Zaccaron A.Z."/>
            <person name="Chen L.H."/>
            <person name="Samaras A."/>
            <person name="Stergiopoulos I."/>
        </authorList>
    </citation>
    <scope>NUCLEOTIDE SEQUENCE</scope>
    <source>
        <strain evidence="2">Race5_Kim</strain>
    </source>
</reference>
<evidence type="ECO:0000313" key="2">
    <source>
        <dbReference type="EMBL" id="UJO19995.1"/>
    </source>
</evidence>
<evidence type="ECO:0000259" key="1">
    <source>
        <dbReference type="PROSITE" id="PS50181"/>
    </source>
</evidence>
<organism evidence="2 3">
    <name type="scientific">Passalora fulva</name>
    <name type="common">Tomato leaf mold</name>
    <name type="synonym">Cladosporium fulvum</name>
    <dbReference type="NCBI Taxonomy" id="5499"/>
    <lineage>
        <taxon>Eukaryota</taxon>
        <taxon>Fungi</taxon>
        <taxon>Dikarya</taxon>
        <taxon>Ascomycota</taxon>
        <taxon>Pezizomycotina</taxon>
        <taxon>Dothideomycetes</taxon>
        <taxon>Dothideomycetidae</taxon>
        <taxon>Mycosphaerellales</taxon>
        <taxon>Mycosphaerellaceae</taxon>
        <taxon>Fulvia</taxon>
    </lineage>
</organism>
<name>A0A9Q8PCM7_PASFU</name>
<gene>
    <name evidence="2" type="ORF">CLAFUR5_10165</name>
</gene>
<dbReference type="GeneID" id="71990043"/>
<evidence type="ECO:0000313" key="3">
    <source>
        <dbReference type="Proteomes" id="UP000756132"/>
    </source>
</evidence>
<reference evidence="2" key="1">
    <citation type="submission" date="2021-12" db="EMBL/GenBank/DDBJ databases">
        <authorList>
            <person name="Zaccaron A."/>
            <person name="Stergiopoulos I."/>
        </authorList>
    </citation>
    <scope>NUCLEOTIDE SEQUENCE</scope>
    <source>
        <strain evidence="2">Race5_Kim</strain>
    </source>
</reference>
<dbReference type="KEGG" id="ffu:CLAFUR5_10165"/>
<dbReference type="OrthoDB" id="3635797at2759"/>
<dbReference type="OMA" id="HHRNCKI"/>
<dbReference type="AlphaFoldDB" id="A0A9Q8PCM7"/>
<accession>A0A9Q8PCM7</accession>
<protein>
    <recommendedName>
        <fullName evidence="1">F-box domain-containing protein</fullName>
    </recommendedName>
</protein>
<proteinExistence type="predicted"/>
<keyword evidence="3" id="KW-1185">Reference proteome</keyword>
<dbReference type="RefSeq" id="XP_047764361.1">
    <property type="nucleotide sequence ID" value="XM_047909313.1"/>
</dbReference>
<dbReference type="InterPro" id="IPR001810">
    <property type="entry name" value="F-box_dom"/>
</dbReference>
<sequence length="489" mass="55439">MVHHKRPHRRLRQQQNAKQMAKMTDLPDELLLQVVEDLAPDDILKPRLTCKKVAPAANTAIQKRMKCLYIHLSTNSLRTFRDFCHHPLWASATTKVVFLGDNDLSPIPQTISSWSTPKEWQKWSQMFAPWPAAFPPAKSRSRIVGVQDNEFAITATLDALISSLTKLPALESIAFQSTIGEPGFNQVTDAMIRSHGRKYHEEYKRRKAVHPEEQRVTDYAILKAMLTSHHLRLKELQILTALPFAHNSLGLEKLTRLSLAAEHGSIFGTYDTQHEGPQKRASPEASRWLRRCAELLERAPCLERLSISLQGTTGSKYALQDYTLSTLRVLNCTFPQLRQFELAREQDSWWQPNVQRPMLEAVQEDAWKHFLQRHTALSLREIAVDNVLITSTVGSSPIEHIKDVVELRQSGLKTSYIVNRFQHHRNCKIHQKQPMNLSLCKAGCGAYSLDATGVGMGTPDIELFAAERGVKLIDGLAWDFGNRAVDRVG</sequence>